<proteinExistence type="predicted"/>
<dbReference type="PANTHER" id="PTHR22666:SF3">
    <property type="entry name" value="MYB_SANT-LIKE DNA-BINDING DOMAIN-CONTAINING PROTEIN 1"/>
    <property type="match status" value="1"/>
</dbReference>
<dbReference type="RefSeq" id="XP_030375835.1">
    <property type="nucleotide sequence ID" value="XM_030519975.1"/>
</dbReference>
<dbReference type="Proteomes" id="UP000504634">
    <property type="component" value="Unplaced"/>
</dbReference>
<dbReference type="PANTHER" id="PTHR22666">
    <property type="entry name" value="MYB_SANT-LIKE DNA-BINDING DOMAIN-CONTAINING PROTEIN 1"/>
    <property type="match status" value="1"/>
</dbReference>
<feature type="domain" description="Myb/SANT-like DNA-binding" evidence="1">
    <location>
        <begin position="32"/>
        <end position="115"/>
    </location>
</feature>
<evidence type="ECO:0000313" key="2">
    <source>
        <dbReference type="Proteomes" id="UP000504634"/>
    </source>
</evidence>
<organism evidence="2 3">
    <name type="scientific">Drosophila lebanonensis</name>
    <name type="common">Fruit fly</name>
    <name type="synonym">Scaptodrosophila lebanonensis</name>
    <dbReference type="NCBI Taxonomy" id="7225"/>
    <lineage>
        <taxon>Eukaryota</taxon>
        <taxon>Metazoa</taxon>
        <taxon>Ecdysozoa</taxon>
        <taxon>Arthropoda</taxon>
        <taxon>Hexapoda</taxon>
        <taxon>Insecta</taxon>
        <taxon>Pterygota</taxon>
        <taxon>Neoptera</taxon>
        <taxon>Endopterygota</taxon>
        <taxon>Diptera</taxon>
        <taxon>Brachycera</taxon>
        <taxon>Muscomorpha</taxon>
        <taxon>Ephydroidea</taxon>
        <taxon>Drosophilidae</taxon>
        <taxon>Scaptodrosophila</taxon>
    </lineage>
</organism>
<reference evidence="3" key="1">
    <citation type="submission" date="2025-08" db="UniProtKB">
        <authorList>
            <consortium name="RefSeq"/>
        </authorList>
    </citation>
    <scope>IDENTIFICATION</scope>
    <source>
        <strain evidence="3">11010-0011.00</strain>
        <tissue evidence="3">Whole body</tissue>
    </source>
</reference>
<name>A0A6J2TK44_DROLE</name>
<dbReference type="InterPro" id="IPR026095">
    <property type="entry name" value="Myb/SANT-like_DNA-bd_dom_prot"/>
</dbReference>
<evidence type="ECO:0000259" key="1">
    <source>
        <dbReference type="Pfam" id="PF13837"/>
    </source>
</evidence>
<dbReference type="Pfam" id="PF13837">
    <property type="entry name" value="Myb_DNA-bind_4"/>
    <property type="match status" value="1"/>
</dbReference>
<dbReference type="GO" id="GO:0016604">
    <property type="term" value="C:nuclear body"/>
    <property type="evidence" value="ECO:0007669"/>
    <property type="project" value="TreeGrafter"/>
</dbReference>
<dbReference type="OrthoDB" id="691673at2759"/>
<sequence length="254" mass="29590">MPSQKIKGCIATNSDNFLQPMKTELCKNKKKRKRWNTMEESCFLDVWHSKLPLLRNERKNGPIYIKMVNELADQGVFVTVTDIKTKIDTVTRKFRVERDKDKCSNWIHYAKMAEILGPAEDKSFNSFSDDTSDTNFNSVYLNDYDSILLDDEETKTKREVTTIGCVTSTKEVYENSERPYRDSDISSTQCVAVLQNTDSFEDSMDSGLQEYEFGQLVTKELERLEEDLRVDTKRKVYNLICDAHLKQLQRNSQR</sequence>
<dbReference type="GeneID" id="115625084"/>
<dbReference type="InterPro" id="IPR044822">
    <property type="entry name" value="Myb_DNA-bind_4"/>
</dbReference>
<evidence type="ECO:0000313" key="3">
    <source>
        <dbReference type="RefSeq" id="XP_030375835.1"/>
    </source>
</evidence>
<dbReference type="GO" id="GO:0045893">
    <property type="term" value="P:positive regulation of DNA-templated transcription"/>
    <property type="evidence" value="ECO:0007669"/>
    <property type="project" value="TreeGrafter"/>
</dbReference>
<protein>
    <submittedName>
        <fullName evidence="3">Uncharacterized protein LOC115625084</fullName>
    </submittedName>
</protein>
<gene>
    <name evidence="3" type="primary">LOC115625084</name>
</gene>
<accession>A0A6J2TK44</accession>
<dbReference type="AlphaFoldDB" id="A0A6J2TK44"/>
<keyword evidence="2" id="KW-1185">Reference proteome</keyword>